<gene>
    <name evidence="2" type="ORF">NQ318_018570</name>
</gene>
<feature type="region of interest" description="Disordered" evidence="1">
    <location>
        <begin position="701"/>
        <end position="722"/>
    </location>
</feature>
<sequence>MVALGFLEVVKVILDFLSEGNEIDLQKLNKVPLNFAELIFLTFEHCKNSGDVYKTTFNAELLEVFRIAQEAHLVFLKLFESCIAVSDSFNNVEEVKEINEVLCILAKMSEVLAEISMKCLIQNWKGYIAILVKFSCFLNDVFNLKDPVEKLTFIIKRNLNSLYDLEGDPKLFMQVLKIASFSVKLVIKIFDIFWDRLETVCQELVILCSIIHSYIVNISCSQKCLPEILELLENSICKPLEPFLLHLANDPVFIKVISAEVASSHGCPFGFIIFLNNILKLQIINEQRSVHFSVGLIVGAIFNNVKLCYPEFFLENQVMQQNVFDDFVLNITANVLIYDTSYMEVERILFENVLQENFLECFISIRSVVSDFAPLNLAFNSTPQLRFDTLLNLITKYEQIDFGTYTNRLEQVYMKCLMQRLFKMLPDHMKSEIIVRFHPARNIHIWTMMGFNSFPFQKEMVIESVCDFALELLEAMDRDNFSLKDLCTLAETLGVLSTAKFTELGSSSGKLVNAVCGLWEFTVTVDLCSNNVFKYFINKLSKITSAFMTHFSSQQLITILAQLKTLSCRDSYELLACEMLSSLSRRPAELTGDERKAIAYAGDRIYPDLLASRKSAIKQIALEVLDDFAVNGKHDAVKNIMRRATEMQMQTDVSHYLERKVTRGDIDRAYLTSLGELTFRHECVPWRQSEAMLPRAKKAKLNGQPPFIADPGNAKERQPERPEVVRVVVPESERKANGSSNRRDDSVTEVIDNIKGEVKCLVQVLKTEKLSRKNATDIRLIANQLLSLL</sequence>
<dbReference type="Proteomes" id="UP001162162">
    <property type="component" value="Unassembled WGS sequence"/>
</dbReference>
<feature type="compositionally biased region" description="Basic and acidic residues" evidence="1">
    <location>
        <begin position="713"/>
        <end position="722"/>
    </location>
</feature>
<reference evidence="2" key="1">
    <citation type="journal article" date="2023" name="Insect Mol. Biol.">
        <title>Genome sequencing provides insights into the evolution of gene families encoding plant cell wall-degrading enzymes in longhorned beetles.</title>
        <authorList>
            <person name="Shin N.R."/>
            <person name="Okamura Y."/>
            <person name="Kirsch R."/>
            <person name="Pauchet Y."/>
        </authorList>
    </citation>
    <scope>NUCLEOTIDE SEQUENCE</scope>
    <source>
        <strain evidence="2">AMC_N1</strain>
    </source>
</reference>
<evidence type="ECO:0000313" key="2">
    <source>
        <dbReference type="EMBL" id="KAJ8963105.1"/>
    </source>
</evidence>
<accession>A0AAV8ZGK6</accession>
<dbReference type="PANTHER" id="PTHR16071:SF2">
    <property type="entry name" value="FIGNL1-INTERACTING REGULATOR OF RECOMBINATION AND MITOSIS"/>
    <property type="match status" value="1"/>
</dbReference>
<keyword evidence="3" id="KW-1185">Reference proteome</keyword>
<dbReference type="PANTHER" id="PTHR16071">
    <property type="entry name" value="CHROMOSOME 1 OPEN READING FRAME 112"/>
    <property type="match status" value="1"/>
</dbReference>
<dbReference type="EMBL" id="JAPWTK010000001">
    <property type="protein sequence ID" value="KAJ8963105.1"/>
    <property type="molecule type" value="Genomic_DNA"/>
</dbReference>
<evidence type="ECO:0000256" key="1">
    <source>
        <dbReference type="SAM" id="MobiDB-lite"/>
    </source>
</evidence>
<protein>
    <submittedName>
        <fullName evidence="2">Uncharacterized protein</fullName>
    </submittedName>
</protein>
<proteinExistence type="predicted"/>
<evidence type="ECO:0000313" key="3">
    <source>
        <dbReference type="Proteomes" id="UP001162162"/>
    </source>
</evidence>
<organism evidence="2 3">
    <name type="scientific">Aromia moschata</name>
    <dbReference type="NCBI Taxonomy" id="1265417"/>
    <lineage>
        <taxon>Eukaryota</taxon>
        <taxon>Metazoa</taxon>
        <taxon>Ecdysozoa</taxon>
        <taxon>Arthropoda</taxon>
        <taxon>Hexapoda</taxon>
        <taxon>Insecta</taxon>
        <taxon>Pterygota</taxon>
        <taxon>Neoptera</taxon>
        <taxon>Endopterygota</taxon>
        <taxon>Coleoptera</taxon>
        <taxon>Polyphaga</taxon>
        <taxon>Cucujiformia</taxon>
        <taxon>Chrysomeloidea</taxon>
        <taxon>Cerambycidae</taxon>
        <taxon>Cerambycinae</taxon>
        <taxon>Callichromatini</taxon>
        <taxon>Aromia</taxon>
    </lineage>
</organism>
<comment type="caution">
    <text evidence="2">The sequence shown here is derived from an EMBL/GenBank/DDBJ whole genome shotgun (WGS) entry which is preliminary data.</text>
</comment>
<dbReference type="AlphaFoldDB" id="A0AAV8ZGK6"/>
<name>A0AAV8ZGK6_9CUCU</name>
<dbReference type="InterPro" id="IPR027902">
    <property type="entry name" value="DUF4487"/>
</dbReference>